<dbReference type="PANTHER" id="PTHR45707:SF69">
    <property type="entry name" value="CALCIUM-DEPENDENT LIPID-BINDING (CALB DOMAIN) PLANT PHOSPHORIBOSYLTRANSFERASE FAMILY PROTEIN"/>
    <property type="match status" value="1"/>
</dbReference>
<dbReference type="PIRSF" id="PIRSF000654">
    <property type="entry name" value="Integrin-linked_kinase"/>
    <property type="match status" value="1"/>
</dbReference>
<dbReference type="Gene3D" id="1.10.510.10">
    <property type="entry name" value="Transferase(Phosphotransferase) domain 1"/>
    <property type="match status" value="1"/>
</dbReference>
<dbReference type="Proteomes" id="UP000324897">
    <property type="component" value="Chromosome 2"/>
</dbReference>
<evidence type="ECO:0000259" key="7">
    <source>
        <dbReference type="PROSITE" id="PS50011"/>
    </source>
</evidence>
<dbReference type="PROSITE" id="PS50011">
    <property type="entry name" value="PROTEIN_KINASE_DOM"/>
    <property type="match status" value="1"/>
</dbReference>
<dbReference type="EMBL" id="RWGY01000013">
    <property type="protein sequence ID" value="TVU26817.1"/>
    <property type="molecule type" value="Genomic_DNA"/>
</dbReference>
<keyword evidence="1" id="KW-0808">Transferase</keyword>
<evidence type="ECO:0000256" key="5">
    <source>
        <dbReference type="PROSITE-ProRule" id="PRU10141"/>
    </source>
</evidence>
<dbReference type="GO" id="GO:0004674">
    <property type="term" value="F:protein serine/threonine kinase activity"/>
    <property type="evidence" value="ECO:0007669"/>
    <property type="project" value="UniProtKB-KW"/>
</dbReference>
<comment type="caution">
    <text evidence="8">The sequence shown here is derived from an EMBL/GenBank/DDBJ whole genome shotgun (WGS) entry which is preliminary data.</text>
</comment>
<evidence type="ECO:0000313" key="8">
    <source>
        <dbReference type="EMBL" id="TVU26817.1"/>
    </source>
</evidence>
<evidence type="ECO:0000313" key="9">
    <source>
        <dbReference type="Proteomes" id="UP000324897"/>
    </source>
</evidence>
<dbReference type="InterPro" id="IPR011009">
    <property type="entry name" value="Kinase-like_dom_sf"/>
</dbReference>
<keyword evidence="3" id="KW-0418">Kinase</keyword>
<feature type="domain" description="Protein kinase" evidence="7">
    <location>
        <begin position="37"/>
        <end position="315"/>
    </location>
</feature>
<gene>
    <name evidence="8" type="ORF">EJB05_29382</name>
</gene>
<accession>A0A5J9UUN3</accession>
<dbReference type="Gene3D" id="3.30.200.20">
    <property type="entry name" value="Phosphorylase Kinase, domain 1"/>
    <property type="match status" value="1"/>
</dbReference>
<dbReference type="OrthoDB" id="679259at2759"/>
<comment type="similarity">
    <text evidence="6">Belongs to the protein kinase superfamily.</text>
</comment>
<dbReference type="InterPro" id="IPR008271">
    <property type="entry name" value="Ser/Thr_kinase_AS"/>
</dbReference>
<keyword evidence="4 5" id="KW-0067">ATP-binding</keyword>
<dbReference type="Gramene" id="TVU26817">
    <property type="protein sequence ID" value="TVU26817"/>
    <property type="gene ID" value="EJB05_29382"/>
</dbReference>
<dbReference type="InterPro" id="IPR017441">
    <property type="entry name" value="Protein_kinase_ATP_BS"/>
</dbReference>
<proteinExistence type="inferred from homology"/>
<feature type="non-terminal residue" evidence="8">
    <location>
        <position position="1"/>
    </location>
</feature>
<dbReference type="GO" id="GO:0005524">
    <property type="term" value="F:ATP binding"/>
    <property type="evidence" value="ECO:0007669"/>
    <property type="project" value="UniProtKB-UniRule"/>
</dbReference>
<evidence type="ECO:0000256" key="1">
    <source>
        <dbReference type="ARBA" id="ARBA00022679"/>
    </source>
</evidence>
<dbReference type="FunFam" id="1.10.510.10:FF:000870">
    <property type="entry name" value="OSJNBa0016N04.16-like protein"/>
    <property type="match status" value="1"/>
</dbReference>
<keyword evidence="2 5" id="KW-0547">Nucleotide-binding</keyword>
<dbReference type="FunFam" id="3.30.200.20:FF:000465">
    <property type="entry name" value="Cysteine-rich receptor-like protein kinase 6"/>
    <property type="match status" value="1"/>
</dbReference>
<dbReference type="PROSITE" id="PS00107">
    <property type="entry name" value="PROTEIN_KINASE_ATP"/>
    <property type="match status" value="1"/>
</dbReference>
<organism evidence="8 9">
    <name type="scientific">Eragrostis curvula</name>
    <name type="common">weeping love grass</name>
    <dbReference type="NCBI Taxonomy" id="38414"/>
    <lineage>
        <taxon>Eukaryota</taxon>
        <taxon>Viridiplantae</taxon>
        <taxon>Streptophyta</taxon>
        <taxon>Embryophyta</taxon>
        <taxon>Tracheophyta</taxon>
        <taxon>Spermatophyta</taxon>
        <taxon>Magnoliopsida</taxon>
        <taxon>Liliopsida</taxon>
        <taxon>Poales</taxon>
        <taxon>Poaceae</taxon>
        <taxon>PACMAD clade</taxon>
        <taxon>Chloridoideae</taxon>
        <taxon>Eragrostideae</taxon>
        <taxon>Eragrostidinae</taxon>
        <taxon>Eragrostis</taxon>
    </lineage>
</organism>
<feature type="binding site" evidence="5">
    <location>
        <position position="64"/>
    </location>
    <ligand>
        <name>ATP</name>
        <dbReference type="ChEBI" id="CHEBI:30616"/>
    </ligand>
</feature>
<protein>
    <recommendedName>
        <fullName evidence="7">Protein kinase domain-containing protein</fullName>
    </recommendedName>
</protein>
<keyword evidence="6" id="KW-0723">Serine/threonine-protein kinase</keyword>
<evidence type="ECO:0000256" key="4">
    <source>
        <dbReference type="ARBA" id="ARBA00022840"/>
    </source>
</evidence>
<keyword evidence="9" id="KW-1185">Reference proteome</keyword>
<name>A0A5J9UUN3_9POAL</name>
<evidence type="ECO:0000256" key="3">
    <source>
        <dbReference type="ARBA" id="ARBA00022777"/>
    </source>
</evidence>
<dbReference type="SUPFAM" id="SSF56112">
    <property type="entry name" value="Protein kinase-like (PK-like)"/>
    <property type="match status" value="1"/>
</dbReference>
<dbReference type="PROSITE" id="PS00108">
    <property type="entry name" value="PROTEIN_KINASE_ST"/>
    <property type="match status" value="1"/>
</dbReference>
<dbReference type="Pfam" id="PF00069">
    <property type="entry name" value="Pkinase"/>
    <property type="match status" value="1"/>
</dbReference>
<evidence type="ECO:0000256" key="6">
    <source>
        <dbReference type="RuleBase" id="RU000304"/>
    </source>
</evidence>
<sequence length="339" mass="38188">MESEASVCNPLELMLIDESAEPTALSLSLLKSITNNFSDDLKIGSGGFAVVYKGNLENGTVAVKRLTQTLEMHETLFQQEVDSLMRVRHKNIVRFMGYCSDTQGKVWKLPGKNVMAEERQRFLCFEFLPQGSLDKHISDATHGLKWMERYRIIKGICEGLHYLHHGGPKKIIHCDLKPANILLDHDMNPKITDFGLSRLFDEKQTRAMTSNVIGSMGYMAREYMNGQITLKSDIYSLGVIILEILTGQKGSSKIDNVLGSWNSQFETSLGDTRLEHVRECAELAIKCIDLDPDKRPDTRDIIKRLAEMEPVYDFLNTDSAATTVSNHELIISNHDGAYT</sequence>
<dbReference type="AlphaFoldDB" id="A0A5J9UUN3"/>
<dbReference type="InterPro" id="IPR000719">
    <property type="entry name" value="Prot_kinase_dom"/>
</dbReference>
<dbReference type="SMART" id="SM00220">
    <property type="entry name" value="S_TKc"/>
    <property type="match status" value="1"/>
</dbReference>
<evidence type="ECO:0000256" key="2">
    <source>
        <dbReference type="ARBA" id="ARBA00022741"/>
    </source>
</evidence>
<reference evidence="8 9" key="1">
    <citation type="journal article" date="2019" name="Sci. Rep.">
        <title>A high-quality genome of Eragrostis curvula grass provides insights into Poaceae evolution and supports new strategies to enhance forage quality.</title>
        <authorList>
            <person name="Carballo J."/>
            <person name="Santos B.A.C.M."/>
            <person name="Zappacosta D."/>
            <person name="Garbus I."/>
            <person name="Selva J.P."/>
            <person name="Gallo C.A."/>
            <person name="Diaz A."/>
            <person name="Albertini E."/>
            <person name="Caccamo M."/>
            <person name="Echenique V."/>
        </authorList>
    </citation>
    <scope>NUCLEOTIDE SEQUENCE [LARGE SCALE GENOMIC DNA]</scope>
    <source>
        <strain evidence="9">cv. Victoria</strain>
        <tissue evidence="8">Leaf</tissue>
    </source>
</reference>
<dbReference type="PANTHER" id="PTHR45707">
    <property type="entry name" value="C2 CALCIUM/LIPID-BINDING PLANT PHOSPHORIBOSYLTRANSFERASE FAMILY PROTEIN"/>
    <property type="match status" value="1"/>
</dbReference>